<dbReference type="EMBL" id="DSBW01000112">
    <property type="protein sequence ID" value="HED31006.1"/>
    <property type="molecule type" value="Genomic_DNA"/>
</dbReference>
<sequence length="72" mass="8254">MGKRQLIYSASELASGLVGKEVNLLTRQRRVWHGHIISVSQSEVVLKDDRSGKHRFQVGDIDKVYQDVVTRY</sequence>
<gene>
    <name evidence="1" type="ORF">ENN50_04845</name>
</gene>
<name>A0A831SQE6_PROAE</name>
<accession>A0A831SQE6</accession>
<protein>
    <submittedName>
        <fullName evidence="1">Uncharacterized protein</fullName>
    </submittedName>
</protein>
<organism evidence="1">
    <name type="scientific">Prosthecochloris aestuarii</name>
    <dbReference type="NCBI Taxonomy" id="1102"/>
    <lineage>
        <taxon>Bacteria</taxon>
        <taxon>Pseudomonadati</taxon>
        <taxon>Chlorobiota</taxon>
        <taxon>Chlorobiia</taxon>
        <taxon>Chlorobiales</taxon>
        <taxon>Chlorobiaceae</taxon>
        <taxon>Prosthecochloris</taxon>
    </lineage>
</organism>
<dbReference type="Proteomes" id="UP000886335">
    <property type="component" value="Unassembled WGS sequence"/>
</dbReference>
<reference evidence="1" key="1">
    <citation type="journal article" date="2020" name="mSystems">
        <title>Genome- and Community-Level Interaction Insights into Carbon Utilization and Element Cycling Functions of Hydrothermarchaeota in Hydrothermal Sediment.</title>
        <authorList>
            <person name="Zhou Z."/>
            <person name="Liu Y."/>
            <person name="Xu W."/>
            <person name="Pan J."/>
            <person name="Luo Z.H."/>
            <person name="Li M."/>
        </authorList>
    </citation>
    <scope>NUCLEOTIDE SEQUENCE [LARGE SCALE GENOMIC DNA]</scope>
    <source>
        <strain evidence="1">SpSt-1181</strain>
    </source>
</reference>
<dbReference type="AlphaFoldDB" id="A0A831SQE6"/>
<proteinExistence type="predicted"/>
<evidence type="ECO:0000313" key="1">
    <source>
        <dbReference type="EMBL" id="HED31006.1"/>
    </source>
</evidence>
<comment type="caution">
    <text evidence="1">The sequence shown here is derived from an EMBL/GenBank/DDBJ whole genome shotgun (WGS) entry which is preliminary data.</text>
</comment>